<keyword evidence="4" id="KW-1185">Reference proteome</keyword>
<gene>
    <name evidence="3" type="ORF">CHS0354_037280</name>
</gene>
<dbReference type="Gene3D" id="1.10.533.10">
    <property type="entry name" value="Death Domain, Fas"/>
    <property type="match status" value="1"/>
</dbReference>
<dbReference type="InterPro" id="IPR011029">
    <property type="entry name" value="DEATH-like_dom_sf"/>
</dbReference>
<dbReference type="InterPro" id="IPR006573">
    <property type="entry name" value="NHR_dom"/>
</dbReference>
<feature type="domain" description="NHR" evidence="2">
    <location>
        <begin position="12"/>
        <end position="84"/>
    </location>
</feature>
<proteinExistence type="predicted"/>
<dbReference type="Pfam" id="PF00619">
    <property type="entry name" value="CARD"/>
    <property type="match status" value="1"/>
</dbReference>
<organism evidence="3 4">
    <name type="scientific">Potamilus streckersoni</name>
    <dbReference type="NCBI Taxonomy" id="2493646"/>
    <lineage>
        <taxon>Eukaryota</taxon>
        <taxon>Metazoa</taxon>
        <taxon>Spiralia</taxon>
        <taxon>Lophotrochozoa</taxon>
        <taxon>Mollusca</taxon>
        <taxon>Bivalvia</taxon>
        <taxon>Autobranchia</taxon>
        <taxon>Heteroconchia</taxon>
        <taxon>Palaeoheterodonta</taxon>
        <taxon>Unionida</taxon>
        <taxon>Unionoidea</taxon>
        <taxon>Unionidae</taxon>
        <taxon>Ambleminae</taxon>
        <taxon>Lampsilini</taxon>
        <taxon>Potamilus</taxon>
    </lineage>
</organism>
<dbReference type="GO" id="GO:0042981">
    <property type="term" value="P:regulation of apoptotic process"/>
    <property type="evidence" value="ECO:0007669"/>
    <property type="project" value="InterPro"/>
</dbReference>
<dbReference type="Gene3D" id="2.60.120.920">
    <property type="match status" value="1"/>
</dbReference>
<dbReference type="SUPFAM" id="SSF47986">
    <property type="entry name" value="DEATH domain"/>
    <property type="match status" value="1"/>
</dbReference>
<reference evidence="3" key="2">
    <citation type="journal article" date="2021" name="Genome Biol. Evol.">
        <title>Developing a high-quality reference genome for a parasitic bivalve with doubly uniparental inheritance (Bivalvia: Unionida).</title>
        <authorList>
            <person name="Smith C.H."/>
        </authorList>
    </citation>
    <scope>NUCLEOTIDE SEQUENCE</scope>
    <source>
        <strain evidence="3">CHS0354</strain>
        <tissue evidence="3">Mantle</tissue>
    </source>
</reference>
<evidence type="ECO:0000259" key="1">
    <source>
        <dbReference type="Pfam" id="PF00619"/>
    </source>
</evidence>
<feature type="domain" description="CARD" evidence="1">
    <location>
        <begin position="385"/>
        <end position="458"/>
    </location>
</feature>
<dbReference type="Proteomes" id="UP001195483">
    <property type="component" value="Unassembled WGS sequence"/>
</dbReference>
<protein>
    <submittedName>
        <fullName evidence="3">Uncharacterized protein</fullName>
    </submittedName>
</protein>
<name>A0AAE0SXN3_9BIVA</name>
<evidence type="ECO:0000259" key="2">
    <source>
        <dbReference type="Pfam" id="PF07177"/>
    </source>
</evidence>
<dbReference type="InterPro" id="IPR043136">
    <property type="entry name" value="B30.2/SPRY_sf"/>
</dbReference>
<reference evidence="3" key="1">
    <citation type="journal article" date="2021" name="Genome Biol. Evol.">
        <title>A High-Quality Reference Genome for a Parasitic Bivalve with Doubly Uniparental Inheritance (Bivalvia: Unionida).</title>
        <authorList>
            <person name="Smith C.H."/>
        </authorList>
    </citation>
    <scope>NUCLEOTIDE SEQUENCE</scope>
    <source>
        <strain evidence="3">CHS0354</strain>
    </source>
</reference>
<dbReference type="AlphaFoldDB" id="A0AAE0SXN3"/>
<sequence>MAAEATVNYIGFHEVKGDNVIITEDIATWNPVASGAAIFSEQPLRVGVPVEVEIRGSGHLKLGIISTDPKKLNGKPLCRLEDIPQYIHINEVQFHKMECRITASLWENKVVTTYNGKKFTHTIKPGMKIWLAFYVKFGDITLKLDSCEASRNYNTIFSAVKGPNLQIADDMTEVRTISSNPAAVCFIKNTLKVNQRMSFTCEPLPDGRTERRATKRFHLTVYITEADPLQSYRQRKDIFTASAAQALEPGCVYSVTMGKSNCNGRITIDRAPDSIIFTDTSNKEVRKQVHLDHRTKLWVALELFRVSVRQVEVVTLTEDPGAAQGCILHVDQQQQHLHNERPYLDVIGTVDTLNIELNIPSQLGTSTPRDEKTQFRSSYNGQFSKLVQDLDPVGFCDELMSLEIITMQQYEEIIKIKTTCDKNRHLLLLLCKRPVTKLQFISSLQKSGNGHLVQTFFHSTT</sequence>
<dbReference type="Pfam" id="PF07177">
    <property type="entry name" value="Neuralized"/>
    <property type="match status" value="1"/>
</dbReference>
<evidence type="ECO:0000313" key="4">
    <source>
        <dbReference type="Proteomes" id="UP001195483"/>
    </source>
</evidence>
<comment type="caution">
    <text evidence="3">The sequence shown here is derived from an EMBL/GenBank/DDBJ whole genome shotgun (WGS) entry which is preliminary data.</text>
</comment>
<evidence type="ECO:0000313" key="3">
    <source>
        <dbReference type="EMBL" id="KAK3599793.1"/>
    </source>
</evidence>
<dbReference type="EMBL" id="JAEAOA010002176">
    <property type="protein sequence ID" value="KAK3599793.1"/>
    <property type="molecule type" value="Genomic_DNA"/>
</dbReference>
<dbReference type="CDD" id="cd01671">
    <property type="entry name" value="CARD"/>
    <property type="match status" value="1"/>
</dbReference>
<accession>A0AAE0SXN3</accession>
<reference evidence="3" key="3">
    <citation type="submission" date="2023-05" db="EMBL/GenBank/DDBJ databases">
        <authorList>
            <person name="Smith C.H."/>
        </authorList>
    </citation>
    <scope>NUCLEOTIDE SEQUENCE</scope>
    <source>
        <strain evidence="3">CHS0354</strain>
        <tissue evidence="3">Mantle</tissue>
    </source>
</reference>
<dbReference type="InterPro" id="IPR001315">
    <property type="entry name" value="CARD"/>
</dbReference>